<dbReference type="PANTHER" id="PTHR30535">
    <property type="entry name" value="VITAMIN B12-BINDING PROTEIN"/>
    <property type="match status" value="1"/>
</dbReference>
<dbReference type="NCBIfam" id="NF038402">
    <property type="entry name" value="TroA_like"/>
    <property type="match status" value="1"/>
</dbReference>
<organism evidence="5 6">
    <name type="scientific">Cytobacillus purgationiresistens</name>
    <dbReference type="NCBI Taxonomy" id="863449"/>
    <lineage>
        <taxon>Bacteria</taxon>
        <taxon>Bacillati</taxon>
        <taxon>Bacillota</taxon>
        <taxon>Bacilli</taxon>
        <taxon>Bacillales</taxon>
        <taxon>Bacillaceae</taxon>
        <taxon>Cytobacillus</taxon>
    </lineage>
</organism>
<evidence type="ECO:0000256" key="3">
    <source>
        <dbReference type="SAM" id="SignalP"/>
    </source>
</evidence>
<comment type="similarity">
    <text evidence="1">Belongs to the bacterial solute-binding protein 8 family.</text>
</comment>
<dbReference type="EMBL" id="JAUSUB010000017">
    <property type="protein sequence ID" value="MDQ0271773.1"/>
    <property type="molecule type" value="Genomic_DNA"/>
</dbReference>
<dbReference type="RefSeq" id="WP_307477101.1">
    <property type="nucleotide sequence ID" value="NZ_JAUSUB010000017.1"/>
</dbReference>
<sequence>MKWTKSISVFILFFVLAGCQANETQEQGKEEGSYTVVDDAGKEVTFEKVPEKVISLQPSNTEILFALGEGEKVVGATDFDNYPEEAQDIARVSDSMNVNAEKIIDLKPDVVFAYTIGQEEALKPLEDSGITIFVIESALSFEDVYGDIEQIAAVMGVEKKGDEVNAEIQEKVKAVKEKVASVDEKRKVYFEISPAPDIYTTGKNTFQQEIMNKAGVENVFAELEGWIKLSEEEIIGKNPDLITTTVGYAENPVEEILSRNGWNQMNAIKNKEVKLLDSDIMSRPGPRIGEAVELLAEAAYPELFK</sequence>
<dbReference type="PANTHER" id="PTHR30535:SF34">
    <property type="entry name" value="MOLYBDATE-BINDING PROTEIN MOLA"/>
    <property type="match status" value="1"/>
</dbReference>
<dbReference type="Pfam" id="PF01497">
    <property type="entry name" value="Peripla_BP_2"/>
    <property type="match status" value="1"/>
</dbReference>
<evidence type="ECO:0000313" key="5">
    <source>
        <dbReference type="EMBL" id="MDQ0271773.1"/>
    </source>
</evidence>
<dbReference type="Gene3D" id="3.40.50.1980">
    <property type="entry name" value="Nitrogenase molybdenum iron protein domain"/>
    <property type="match status" value="2"/>
</dbReference>
<feature type="signal peptide" evidence="3">
    <location>
        <begin position="1"/>
        <end position="21"/>
    </location>
</feature>
<keyword evidence="2 3" id="KW-0732">Signal</keyword>
<dbReference type="InterPro" id="IPR002491">
    <property type="entry name" value="ABC_transptr_periplasmic_BD"/>
</dbReference>
<name>A0ABU0AN09_9BACI</name>
<dbReference type="InterPro" id="IPR054828">
    <property type="entry name" value="Vit_B12_bind_prot"/>
</dbReference>
<comment type="caution">
    <text evidence="5">The sequence shown here is derived from an EMBL/GenBank/DDBJ whole genome shotgun (WGS) entry which is preliminary data.</text>
</comment>
<dbReference type="SUPFAM" id="SSF53807">
    <property type="entry name" value="Helical backbone' metal receptor"/>
    <property type="match status" value="1"/>
</dbReference>
<dbReference type="PROSITE" id="PS50983">
    <property type="entry name" value="FE_B12_PBP"/>
    <property type="match status" value="1"/>
</dbReference>
<dbReference type="PROSITE" id="PS51257">
    <property type="entry name" value="PROKAR_LIPOPROTEIN"/>
    <property type="match status" value="1"/>
</dbReference>
<evidence type="ECO:0000256" key="1">
    <source>
        <dbReference type="ARBA" id="ARBA00008814"/>
    </source>
</evidence>
<dbReference type="Proteomes" id="UP001238088">
    <property type="component" value="Unassembled WGS sequence"/>
</dbReference>
<evidence type="ECO:0000259" key="4">
    <source>
        <dbReference type="PROSITE" id="PS50983"/>
    </source>
</evidence>
<keyword evidence="6" id="KW-1185">Reference proteome</keyword>
<evidence type="ECO:0000313" key="6">
    <source>
        <dbReference type="Proteomes" id="UP001238088"/>
    </source>
</evidence>
<accession>A0ABU0AN09</accession>
<dbReference type="CDD" id="cd01143">
    <property type="entry name" value="YvrC"/>
    <property type="match status" value="1"/>
</dbReference>
<evidence type="ECO:0000256" key="2">
    <source>
        <dbReference type="ARBA" id="ARBA00022729"/>
    </source>
</evidence>
<proteinExistence type="inferred from homology"/>
<feature type="domain" description="Fe/B12 periplasmic-binding" evidence="4">
    <location>
        <begin position="52"/>
        <end position="305"/>
    </location>
</feature>
<gene>
    <name evidence="5" type="ORF">J2S17_003661</name>
</gene>
<feature type="chain" id="PRO_5046588584" evidence="3">
    <location>
        <begin position="22"/>
        <end position="305"/>
    </location>
</feature>
<protein>
    <submittedName>
        <fullName evidence="5">Iron complex transport system substrate-binding protein</fullName>
    </submittedName>
</protein>
<reference evidence="5 6" key="1">
    <citation type="submission" date="2023-07" db="EMBL/GenBank/DDBJ databases">
        <title>Genomic Encyclopedia of Type Strains, Phase IV (KMG-IV): sequencing the most valuable type-strain genomes for metagenomic binning, comparative biology and taxonomic classification.</title>
        <authorList>
            <person name="Goeker M."/>
        </authorList>
    </citation>
    <scope>NUCLEOTIDE SEQUENCE [LARGE SCALE GENOMIC DNA]</scope>
    <source>
        <strain evidence="5 6">DSM 23494</strain>
    </source>
</reference>
<dbReference type="InterPro" id="IPR050902">
    <property type="entry name" value="ABC_Transporter_SBP"/>
</dbReference>